<proteinExistence type="predicted"/>
<evidence type="ECO:0000313" key="1">
    <source>
        <dbReference type="EMBL" id="JAH31883.1"/>
    </source>
</evidence>
<reference evidence="1" key="2">
    <citation type="journal article" date="2015" name="Fish Shellfish Immunol.">
        <title>Early steps in the European eel (Anguilla anguilla)-Vibrio vulnificus interaction in the gills: Role of the RtxA13 toxin.</title>
        <authorList>
            <person name="Callol A."/>
            <person name="Pajuelo D."/>
            <person name="Ebbesson L."/>
            <person name="Teles M."/>
            <person name="MacKenzie S."/>
            <person name="Amaro C."/>
        </authorList>
    </citation>
    <scope>NUCLEOTIDE SEQUENCE</scope>
</reference>
<accession>A0A0E9RUD8</accession>
<dbReference type="AlphaFoldDB" id="A0A0E9RUD8"/>
<name>A0A0E9RUD8_ANGAN</name>
<sequence>MPMETPMQGANSLLVIRYKADY</sequence>
<protein>
    <submittedName>
        <fullName evidence="1">Uncharacterized protein</fullName>
    </submittedName>
</protein>
<organism evidence="1">
    <name type="scientific">Anguilla anguilla</name>
    <name type="common">European freshwater eel</name>
    <name type="synonym">Muraena anguilla</name>
    <dbReference type="NCBI Taxonomy" id="7936"/>
    <lineage>
        <taxon>Eukaryota</taxon>
        <taxon>Metazoa</taxon>
        <taxon>Chordata</taxon>
        <taxon>Craniata</taxon>
        <taxon>Vertebrata</taxon>
        <taxon>Euteleostomi</taxon>
        <taxon>Actinopterygii</taxon>
        <taxon>Neopterygii</taxon>
        <taxon>Teleostei</taxon>
        <taxon>Anguilliformes</taxon>
        <taxon>Anguillidae</taxon>
        <taxon>Anguilla</taxon>
    </lineage>
</organism>
<reference evidence="1" key="1">
    <citation type="submission" date="2014-11" db="EMBL/GenBank/DDBJ databases">
        <authorList>
            <person name="Amaro Gonzalez C."/>
        </authorList>
    </citation>
    <scope>NUCLEOTIDE SEQUENCE</scope>
</reference>
<dbReference type="EMBL" id="GBXM01076694">
    <property type="protein sequence ID" value="JAH31883.1"/>
    <property type="molecule type" value="Transcribed_RNA"/>
</dbReference>